<organism evidence="1 2">
    <name type="scientific">Idiomarina ramblicola</name>
    <dbReference type="NCBI Taxonomy" id="263724"/>
    <lineage>
        <taxon>Bacteria</taxon>
        <taxon>Pseudomonadati</taxon>
        <taxon>Pseudomonadota</taxon>
        <taxon>Gammaproteobacteria</taxon>
        <taxon>Alteromonadales</taxon>
        <taxon>Idiomarinaceae</taxon>
        <taxon>Idiomarina</taxon>
    </lineage>
</organism>
<dbReference type="InterPro" id="IPR010653">
    <property type="entry name" value="NlpB/DapX"/>
</dbReference>
<dbReference type="EMBL" id="PIQC01000001">
    <property type="protein sequence ID" value="RUO73144.1"/>
    <property type="molecule type" value="Genomic_DNA"/>
</dbReference>
<dbReference type="Pfam" id="PF06804">
    <property type="entry name" value="Lipoprotein_18"/>
    <property type="match status" value="1"/>
</dbReference>
<evidence type="ECO:0008006" key="3">
    <source>
        <dbReference type="Google" id="ProtNLM"/>
    </source>
</evidence>
<dbReference type="Proteomes" id="UP000288058">
    <property type="component" value="Unassembled WGS sequence"/>
</dbReference>
<sequence length="362" mass="40622">MKLSRLAWMGVAAVVVTGCSSVEKERASGGFEYVNIQPTATLNIPGDLDEPETGDQYRIPDTDIAPAPIGKRVNITAPQQVRPIGLGSRVLETETETRVYFDIVDGMGDSVTEFVRQATIDVLERRNIEWEKVDENRWVTEQMTVQQSVDGEGGFLGFGGESDSTRERTFRYELSQETESHQRSTALRVDVNEFTQVIDGEQKQVAPLVVRNLETDLLNAVISEVNRKQQLAVAREKAEGIDTRLSKATEGHSVFIVEDDFEQAWPLVNLALEDIGFEVEDLNRETGTYFVEYSEPSSGFMFIGGDDYDDLGIAEGEYEFRLLEDGEDTSVTVYQDDEIVSDEWVNQVFEAFKNAVKQQSQL</sequence>
<dbReference type="OrthoDB" id="5598420at2"/>
<dbReference type="RefSeq" id="WP_126779574.1">
    <property type="nucleotide sequence ID" value="NZ_PIQC01000001.1"/>
</dbReference>
<reference evidence="2" key="1">
    <citation type="journal article" date="2018" name="Front. Microbiol.">
        <title>Genome-Based Analysis Reveals the Taxonomy and Diversity of the Family Idiomarinaceae.</title>
        <authorList>
            <person name="Liu Y."/>
            <person name="Lai Q."/>
            <person name="Shao Z."/>
        </authorList>
    </citation>
    <scope>NUCLEOTIDE SEQUENCE [LARGE SCALE GENOMIC DNA]</scope>
    <source>
        <strain evidence="2">R22</strain>
    </source>
</reference>
<dbReference type="PROSITE" id="PS51257">
    <property type="entry name" value="PROKAR_LIPOPROTEIN"/>
    <property type="match status" value="1"/>
</dbReference>
<accession>A0A432Z5H2</accession>
<protein>
    <recommendedName>
        <fullName evidence="3">Outer membrane protein assembly factor BamC</fullName>
    </recommendedName>
</protein>
<dbReference type="Gene3D" id="3.30.310.170">
    <property type="entry name" value="Outer membrane protein assembly factor BamC"/>
    <property type="match status" value="1"/>
</dbReference>
<proteinExistence type="predicted"/>
<comment type="caution">
    <text evidence="1">The sequence shown here is derived from an EMBL/GenBank/DDBJ whole genome shotgun (WGS) entry which is preliminary data.</text>
</comment>
<dbReference type="InterPro" id="IPR042268">
    <property type="entry name" value="BamC_C"/>
</dbReference>
<dbReference type="AlphaFoldDB" id="A0A432Z5H2"/>
<gene>
    <name evidence="1" type="ORF">CWI78_01505</name>
</gene>
<evidence type="ECO:0000313" key="2">
    <source>
        <dbReference type="Proteomes" id="UP000288058"/>
    </source>
</evidence>
<keyword evidence="2" id="KW-1185">Reference proteome</keyword>
<name>A0A432Z5H2_9GAMM</name>
<evidence type="ECO:0000313" key="1">
    <source>
        <dbReference type="EMBL" id="RUO73144.1"/>
    </source>
</evidence>